<protein>
    <submittedName>
        <fullName evidence="2">Uncharacterized protein</fullName>
    </submittedName>
</protein>
<dbReference type="AlphaFoldDB" id="A0A2H3H6E8"/>
<gene>
    <name evidence="2" type="ORF">AU210_008691</name>
</gene>
<dbReference type="EMBL" id="MABQ02000006">
    <property type="protein sequence ID" value="PCD32442.1"/>
    <property type="molecule type" value="Genomic_DNA"/>
</dbReference>
<organism evidence="2 3">
    <name type="scientific">Fusarium oxysporum f. sp. radicis-cucumerinum</name>
    <dbReference type="NCBI Taxonomy" id="327505"/>
    <lineage>
        <taxon>Eukaryota</taxon>
        <taxon>Fungi</taxon>
        <taxon>Dikarya</taxon>
        <taxon>Ascomycota</taxon>
        <taxon>Pezizomycotina</taxon>
        <taxon>Sordariomycetes</taxon>
        <taxon>Hypocreomycetidae</taxon>
        <taxon>Hypocreales</taxon>
        <taxon>Nectriaceae</taxon>
        <taxon>Fusarium</taxon>
        <taxon>Fusarium oxysporum species complex</taxon>
    </lineage>
</organism>
<feature type="compositionally biased region" description="Basic and acidic residues" evidence="1">
    <location>
        <begin position="90"/>
        <end position="104"/>
    </location>
</feature>
<sequence length="146" mass="16142">MAVAIPEYCRRLLWNSRAFIQLARNAIATSSPFWIPAVALVGNRSYLHTVARGSDSPLPHRYEASAGPSWLLTMQKATHGTPTESEEDVVADRSTEDPLPPEKHHTIRMPAGDAGPKPTESEEDVVADRTDEDPLRPKEMARSKTN</sequence>
<reference evidence="2 3" key="1">
    <citation type="journal article" date="2016" name="Environ. Microbiol.">
        <title>Effector profiles distinguish formae speciales of Fusarium oxysporum.</title>
        <authorList>
            <person name="van Dam P."/>
            <person name="Fokkens L."/>
            <person name="Schmidt S.M."/>
            <person name="Linmans J.H."/>
            <person name="Kistler H.C."/>
            <person name="Ma L.J."/>
            <person name="Rep M."/>
        </authorList>
    </citation>
    <scope>NUCLEOTIDE SEQUENCE [LARGE SCALE GENOMIC DNA]</scope>
    <source>
        <strain evidence="2 3">Forc016</strain>
    </source>
</reference>
<evidence type="ECO:0000313" key="2">
    <source>
        <dbReference type="EMBL" id="PCD32442.1"/>
    </source>
</evidence>
<name>A0A2H3H6E8_FUSOX</name>
<evidence type="ECO:0000256" key="1">
    <source>
        <dbReference type="SAM" id="MobiDB-lite"/>
    </source>
</evidence>
<comment type="caution">
    <text evidence="2">The sequence shown here is derived from an EMBL/GenBank/DDBJ whole genome shotgun (WGS) entry which is preliminary data.</text>
</comment>
<proteinExistence type="predicted"/>
<dbReference type="Proteomes" id="UP000219602">
    <property type="component" value="Chromosome 8"/>
</dbReference>
<feature type="compositionally biased region" description="Basic and acidic residues" evidence="1">
    <location>
        <begin position="126"/>
        <end position="146"/>
    </location>
</feature>
<accession>A0A2H3H6E8</accession>
<reference evidence="2 3" key="2">
    <citation type="journal article" date="2017" name="Sci. Rep.">
        <title>A mobile pathogenicity chromosome in Fusarium oxysporum for infection of multiple cucurbit species.</title>
        <authorList>
            <person name="van Dam P."/>
            <person name="Fokkens L."/>
            <person name="Ayukawa Y."/>
            <person name="van der Gragt M."/>
            <person name="Ter Horst A."/>
            <person name="Brankovics B."/>
            <person name="Houterman P.M."/>
            <person name="Arie T."/>
            <person name="Rep M."/>
        </authorList>
    </citation>
    <scope>NUCLEOTIDE SEQUENCE [LARGE SCALE GENOMIC DNA]</scope>
    <source>
        <strain evidence="2 3">Forc016</strain>
    </source>
</reference>
<feature type="region of interest" description="Disordered" evidence="1">
    <location>
        <begin position="75"/>
        <end position="146"/>
    </location>
</feature>
<evidence type="ECO:0000313" key="3">
    <source>
        <dbReference type="Proteomes" id="UP000219602"/>
    </source>
</evidence>